<dbReference type="InterPro" id="IPR011008">
    <property type="entry name" value="Dimeric_a/b-barrel"/>
</dbReference>
<evidence type="ECO:0000256" key="3">
    <source>
        <dbReference type="ARBA" id="ARBA00023163"/>
    </source>
</evidence>
<evidence type="ECO:0000256" key="1">
    <source>
        <dbReference type="ARBA" id="ARBA00023015"/>
    </source>
</evidence>
<keyword evidence="1" id="KW-0805">Transcription regulation</keyword>
<dbReference type="GO" id="GO:0006355">
    <property type="term" value="P:regulation of DNA-templated transcription"/>
    <property type="evidence" value="ECO:0007669"/>
    <property type="project" value="UniProtKB-ARBA"/>
</dbReference>
<evidence type="ECO:0000313" key="6">
    <source>
        <dbReference type="Proteomes" id="UP000192917"/>
    </source>
</evidence>
<proteinExistence type="predicted"/>
<dbReference type="InterPro" id="IPR036390">
    <property type="entry name" value="WH_DNA-bd_sf"/>
</dbReference>
<dbReference type="PANTHER" id="PTHR30154:SF17">
    <property type="entry name" value="DNA-BINDING TRANSCRIPTIONAL ACTIVATOR DECR"/>
    <property type="match status" value="1"/>
</dbReference>
<dbReference type="GO" id="GO:0005829">
    <property type="term" value="C:cytosol"/>
    <property type="evidence" value="ECO:0007669"/>
    <property type="project" value="TreeGrafter"/>
</dbReference>
<name>A0A1Y6CXQ3_9PROT</name>
<dbReference type="STRING" id="560819.SAMN05428998_1565"/>
<dbReference type="Pfam" id="PF01037">
    <property type="entry name" value="AsnC_trans_reg"/>
    <property type="match status" value="1"/>
</dbReference>
<dbReference type="InterPro" id="IPR036388">
    <property type="entry name" value="WH-like_DNA-bd_sf"/>
</dbReference>
<evidence type="ECO:0000259" key="4">
    <source>
        <dbReference type="PROSITE" id="PS50956"/>
    </source>
</evidence>
<dbReference type="InterPro" id="IPR019885">
    <property type="entry name" value="Tscrpt_reg_HTH_AsnC-type_CS"/>
</dbReference>
<dbReference type="InterPro" id="IPR019887">
    <property type="entry name" value="Tscrpt_reg_AsnC/Lrp_C"/>
</dbReference>
<dbReference type="PRINTS" id="PR00033">
    <property type="entry name" value="HTHASNC"/>
</dbReference>
<gene>
    <name evidence="5" type="ORF">SAMN05428998_1565</name>
</gene>
<dbReference type="InterPro" id="IPR019888">
    <property type="entry name" value="Tscrpt_reg_AsnC-like"/>
</dbReference>
<protein>
    <submittedName>
        <fullName evidence="5">Transcriptional regulator, AsnC family</fullName>
    </submittedName>
</protein>
<dbReference type="InterPro" id="IPR000485">
    <property type="entry name" value="AsnC-type_HTH_dom"/>
</dbReference>
<dbReference type="Pfam" id="PF13412">
    <property type="entry name" value="HTH_24"/>
    <property type="match status" value="1"/>
</dbReference>
<keyword evidence="6" id="KW-1185">Reference proteome</keyword>
<accession>A0A1Y6CXQ3</accession>
<reference evidence="5 6" key="1">
    <citation type="submission" date="2017-04" db="EMBL/GenBank/DDBJ databases">
        <authorList>
            <person name="Afonso C.L."/>
            <person name="Miller P.J."/>
            <person name="Scott M.A."/>
            <person name="Spackman E."/>
            <person name="Goraichik I."/>
            <person name="Dimitrov K.M."/>
            <person name="Suarez D.L."/>
            <person name="Swayne D.E."/>
        </authorList>
    </citation>
    <scope>NUCLEOTIDE SEQUENCE [LARGE SCALE GENOMIC DNA]</scope>
    <source>
        <strain evidence="5 6">USBA 355</strain>
    </source>
</reference>
<sequence length="153" mass="17315">MLDRTDRRLLDAIQQDATRTLAELAELVGLSRNACWTRLRRLEDEGYVLGRRALLNREKLNLGLMVFVSIKTDNHSQAWAKDFRRAVADLPEIVGVFRTAGETDYLIQAVVPDVKAYDALYQRLTARLTLSDVSGAFVMEEIKATSELPLDYA</sequence>
<keyword evidence="2" id="KW-0238">DNA-binding</keyword>
<evidence type="ECO:0000256" key="2">
    <source>
        <dbReference type="ARBA" id="ARBA00023125"/>
    </source>
</evidence>
<dbReference type="Gene3D" id="3.30.70.920">
    <property type="match status" value="1"/>
</dbReference>
<dbReference type="CDD" id="cd00090">
    <property type="entry name" value="HTH_ARSR"/>
    <property type="match status" value="1"/>
</dbReference>
<dbReference type="RefSeq" id="WP_085127376.1">
    <property type="nucleotide sequence ID" value="NZ_FWZX01000056.1"/>
</dbReference>
<dbReference type="PROSITE" id="PS50956">
    <property type="entry name" value="HTH_ASNC_2"/>
    <property type="match status" value="1"/>
</dbReference>
<organism evidence="5 6">
    <name type="scientific">Tistlia consotensis USBA 355</name>
    <dbReference type="NCBI Taxonomy" id="560819"/>
    <lineage>
        <taxon>Bacteria</taxon>
        <taxon>Pseudomonadati</taxon>
        <taxon>Pseudomonadota</taxon>
        <taxon>Alphaproteobacteria</taxon>
        <taxon>Rhodospirillales</taxon>
        <taxon>Rhodovibrionaceae</taxon>
        <taxon>Tistlia</taxon>
    </lineage>
</organism>
<evidence type="ECO:0000313" key="5">
    <source>
        <dbReference type="EMBL" id="SMF84477.1"/>
    </source>
</evidence>
<dbReference type="GO" id="GO:0043565">
    <property type="term" value="F:sequence-specific DNA binding"/>
    <property type="evidence" value="ECO:0007669"/>
    <property type="project" value="InterPro"/>
</dbReference>
<dbReference type="Gene3D" id="1.10.10.10">
    <property type="entry name" value="Winged helix-like DNA-binding domain superfamily/Winged helix DNA-binding domain"/>
    <property type="match status" value="1"/>
</dbReference>
<dbReference type="AlphaFoldDB" id="A0A1Y6CXQ3"/>
<dbReference type="Proteomes" id="UP000192917">
    <property type="component" value="Unassembled WGS sequence"/>
</dbReference>
<feature type="domain" description="HTH asnC-type" evidence="4">
    <location>
        <begin position="2"/>
        <end position="63"/>
    </location>
</feature>
<keyword evidence="3" id="KW-0804">Transcription</keyword>
<dbReference type="SUPFAM" id="SSF46785">
    <property type="entry name" value="Winged helix' DNA-binding domain"/>
    <property type="match status" value="1"/>
</dbReference>
<dbReference type="EMBL" id="FWZX01000056">
    <property type="protein sequence ID" value="SMF84477.1"/>
    <property type="molecule type" value="Genomic_DNA"/>
</dbReference>
<dbReference type="GO" id="GO:0043200">
    <property type="term" value="P:response to amino acid"/>
    <property type="evidence" value="ECO:0007669"/>
    <property type="project" value="TreeGrafter"/>
</dbReference>
<dbReference type="InterPro" id="IPR011991">
    <property type="entry name" value="ArsR-like_HTH"/>
</dbReference>
<dbReference type="SUPFAM" id="SSF54909">
    <property type="entry name" value="Dimeric alpha+beta barrel"/>
    <property type="match status" value="1"/>
</dbReference>
<dbReference type="PANTHER" id="PTHR30154">
    <property type="entry name" value="LEUCINE-RESPONSIVE REGULATORY PROTEIN"/>
    <property type="match status" value="1"/>
</dbReference>
<dbReference type="SMART" id="SM00344">
    <property type="entry name" value="HTH_ASNC"/>
    <property type="match status" value="1"/>
</dbReference>
<dbReference type="PROSITE" id="PS00519">
    <property type="entry name" value="HTH_ASNC_1"/>
    <property type="match status" value="1"/>
</dbReference>